<feature type="compositionally biased region" description="Basic residues" evidence="1">
    <location>
        <begin position="1"/>
        <end position="13"/>
    </location>
</feature>
<dbReference type="EMBL" id="JAHIBW010000031">
    <property type="protein sequence ID" value="KAG7295119.1"/>
    <property type="molecule type" value="Genomic_DNA"/>
</dbReference>
<evidence type="ECO:0000313" key="2">
    <source>
        <dbReference type="EMBL" id="KAG7295119.1"/>
    </source>
</evidence>
<feature type="region of interest" description="Disordered" evidence="1">
    <location>
        <begin position="1"/>
        <end position="34"/>
    </location>
</feature>
<organism evidence="2 3">
    <name type="scientific">Plutella xylostella</name>
    <name type="common">Diamondback moth</name>
    <name type="synonym">Plutella maculipennis</name>
    <dbReference type="NCBI Taxonomy" id="51655"/>
    <lineage>
        <taxon>Eukaryota</taxon>
        <taxon>Metazoa</taxon>
        <taxon>Ecdysozoa</taxon>
        <taxon>Arthropoda</taxon>
        <taxon>Hexapoda</taxon>
        <taxon>Insecta</taxon>
        <taxon>Pterygota</taxon>
        <taxon>Neoptera</taxon>
        <taxon>Endopterygota</taxon>
        <taxon>Lepidoptera</taxon>
        <taxon>Glossata</taxon>
        <taxon>Ditrysia</taxon>
        <taxon>Yponomeutoidea</taxon>
        <taxon>Plutellidae</taxon>
        <taxon>Plutella</taxon>
    </lineage>
</organism>
<gene>
    <name evidence="2" type="ORF">JYU34_022071</name>
</gene>
<accession>A0ABQ7PQF4</accession>
<evidence type="ECO:0000256" key="1">
    <source>
        <dbReference type="SAM" id="MobiDB-lite"/>
    </source>
</evidence>
<comment type="caution">
    <text evidence="2">The sequence shown here is derived from an EMBL/GenBank/DDBJ whole genome shotgun (WGS) entry which is preliminary data.</text>
</comment>
<reference evidence="2 3" key="1">
    <citation type="submission" date="2021-06" db="EMBL/GenBank/DDBJ databases">
        <title>A haploid diamondback moth (Plutella xylostella L.) genome assembly resolves 31 chromosomes and identifies a diamide resistance mutation.</title>
        <authorList>
            <person name="Ward C.M."/>
            <person name="Perry K.D."/>
            <person name="Baker G."/>
            <person name="Powis K."/>
            <person name="Heckel D.G."/>
            <person name="Baxter S.W."/>
        </authorList>
    </citation>
    <scope>NUCLEOTIDE SEQUENCE [LARGE SCALE GENOMIC DNA]</scope>
    <source>
        <strain evidence="2 3">LV</strain>
        <tissue evidence="2">Single pupa</tissue>
    </source>
</reference>
<evidence type="ECO:0000313" key="3">
    <source>
        <dbReference type="Proteomes" id="UP000823941"/>
    </source>
</evidence>
<proteinExistence type="predicted"/>
<keyword evidence="3" id="KW-1185">Reference proteome</keyword>
<dbReference type="Proteomes" id="UP000823941">
    <property type="component" value="Chromosome 31"/>
</dbReference>
<name>A0ABQ7PQF4_PLUXY</name>
<sequence>MIMRKRYLNRKRQASVSNSASLAGRERHRSGVNSVSRCSGACGGRLRAASLPLGRRAPARRASSLARLDSFCGYPKASW</sequence>
<protein>
    <submittedName>
        <fullName evidence="2">Uncharacterized protein</fullName>
    </submittedName>
</protein>